<protein>
    <submittedName>
        <fullName evidence="1">Proteic killer suppression protein</fullName>
    </submittedName>
</protein>
<evidence type="ECO:0000313" key="1">
    <source>
        <dbReference type="EMBL" id="SCX75351.1"/>
    </source>
</evidence>
<gene>
    <name evidence="1" type="ORF">SAMN02910354_00124</name>
</gene>
<proteinExistence type="predicted"/>
<keyword evidence="2" id="KW-1185">Reference proteome</keyword>
<dbReference type="RefSeq" id="WP_011200268.1">
    <property type="nucleotide sequence ID" value="NZ_CP197711.1"/>
</dbReference>
<accession>A0A1G5ABX2</accession>
<name>A0A1G5ABX2_9PAST</name>
<dbReference type="Gene3D" id="3.30.2310.20">
    <property type="entry name" value="RelE-like"/>
    <property type="match status" value="1"/>
</dbReference>
<evidence type="ECO:0000313" key="2">
    <source>
        <dbReference type="Proteomes" id="UP000199588"/>
    </source>
</evidence>
<dbReference type="PANTHER" id="PTHR40266:SF2">
    <property type="entry name" value="TOXIN HIGB-1"/>
    <property type="match status" value="1"/>
</dbReference>
<reference evidence="1 2" key="1">
    <citation type="submission" date="2016-10" db="EMBL/GenBank/DDBJ databases">
        <authorList>
            <person name="Varghese N."/>
            <person name="Submissions S."/>
        </authorList>
    </citation>
    <scope>NUCLEOTIDE SEQUENCE [LARGE SCALE GENOMIC DNA]</scope>
    <source>
        <strain evidence="1 2">DSM 22022</strain>
    </source>
</reference>
<dbReference type="Proteomes" id="UP000199588">
    <property type="component" value="Unassembled WGS sequence"/>
</dbReference>
<dbReference type="Pfam" id="PF05015">
    <property type="entry name" value="HigB-like_toxin"/>
    <property type="match status" value="1"/>
</dbReference>
<organism evidence="1 2">
    <name type="scientific">Basfia succiniciproducens</name>
    <dbReference type="NCBI Taxonomy" id="653940"/>
    <lineage>
        <taxon>Bacteria</taxon>
        <taxon>Pseudomonadati</taxon>
        <taxon>Pseudomonadota</taxon>
        <taxon>Gammaproteobacteria</taxon>
        <taxon>Pasteurellales</taxon>
        <taxon>Pasteurellaceae</taxon>
        <taxon>Basfia</taxon>
    </lineage>
</organism>
<dbReference type="PANTHER" id="PTHR40266">
    <property type="entry name" value="TOXIN HIGB-1"/>
    <property type="match status" value="1"/>
</dbReference>
<sequence>MIMHFACPDTKRFFNGERFVRFISCERLAIRKLQQLNAATSLEFLTKLPNNKLETTLYNHVSYYNLKINEQWSLLFLWDHNSPTDVKLVDMKEV</sequence>
<dbReference type="InterPro" id="IPR007711">
    <property type="entry name" value="HigB-1"/>
</dbReference>
<dbReference type="InterPro" id="IPR035093">
    <property type="entry name" value="RelE/ParE_toxin_dom_sf"/>
</dbReference>
<dbReference type="EMBL" id="FMUQ01000002">
    <property type="protein sequence ID" value="SCX75351.1"/>
    <property type="molecule type" value="Genomic_DNA"/>
</dbReference>
<comment type="caution">
    <text evidence="1">The sequence shown here is derived from an EMBL/GenBank/DDBJ whole genome shotgun (WGS) entry which is preliminary data.</text>
</comment>